<dbReference type="InterPro" id="IPR001763">
    <property type="entry name" value="Rhodanese-like_dom"/>
</dbReference>
<dbReference type="STRING" id="157072.A0A024TWB7"/>
<dbReference type="PROSITE" id="PS50206">
    <property type="entry name" value="RHODANESE_3"/>
    <property type="match status" value="1"/>
</dbReference>
<protein>
    <recommendedName>
        <fullName evidence="1">Rhodanese domain-containing protein</fullName>
    </recommendedName>
</protein>
<sequence length="297" mass="32978">MGAGAAPQVCTNSSAYKFGVLPEADLPLLRQRILDHASSLPSPLFGTILLTVEGLNIRLSGSTDAVLAMQSFLSDQLHANLTPIEYKDSYTDEPTLRKFLVRIKKEVISMGMTDVVNPAQTGLAQHISPEDFKDWMDQRKDMLILDTRNDYEVRLGTFENAVDLNIKSFRVFPEVAKTRLDSVPKEKPIVMFCTGGVRCEKAAYALQLQGHSNVYQLDGGILRYFEKCGGAHYRGDCYIYDDRVALTPALTKAEHIGMCFVCRNPLTQDELSSAEYVATVSCPYCVGGKRSDFRSVV</sequence>
<dbReference type="Pfam" id="PF17773">
    <property type="entry name" value="UPF0176_N"/>
    <property type="match status" value="1"/>
</dbReference>
<dbReference type="eggNOG" id="ENOG502QW8R">
    <property type="taxonomic scope" value="Eukaryota"/>
</dbReference>
<name>A0A024TWB7_9STRA</name>
<accession>A0A024TWB7</accession>
<reference evidence="3 4" key="2">
    <citation type="submission" date="2018-08" db="EMBL/GenBank/DDBJ databases">
        <title>Aphanomyces genome sequencing and annotation.</title>
        <authorList>
            <person name="Minardi D."/>
            <person name="Oidtmann B."/>
            <person name="Van Der Giezen M."/>
            <person name="Studholme D.J."/>
        </authorList>
    </citation>
    <scope>NUCLEOTIDE SEQUENCE [LARGE SCALE GENOMIC DNA]</scope>
    <source>
        <strain evidence="3 4">NJM0002</strain>
    </source>
</reference>
<dbReference type="EMBL" id="KI913970">
    <property type="protein sequence ID" value="ETV98289.1"/>
    <property type="molecule type" value="Genomic_DNA"/>
</dbReference>
<gene>
    <name evidence="3" type="ORF">DYB32_003496</name>
    <name evidence="2" type="ORF">H310_09001</name>
</gene>
<dbReference type="GeneID" id="20086051"/>
<dbReference type="InterPro" id="IPR036873">
    <property type="entry name" value="Rhodanese-like_dom_sf"/>
</dbReference>
<evidence type="ECO:0000313" key="3">
    <source>
        <dbReference type="EMBL" id="RHY31438.1"/>
    </source>
</evidence>
<dbReference type="Gene3D" id="3.30.70.100">
    <property type="match status" value="1"/>
</dbReference>
<dbReference type="AlphaFoldDB" id="A0A024TWB7"/>
<feature type="domain" description="Rhodanese" evidence="1">
    <location>
        <begin position="138"/>
        <end position="233"/>
    </location>
</feature>
<organism evidence="2">
    <name type="scientific">Aphanomyces invadans</name>
    <dbReference type="NCBI Taxonomy" id="157072"/>
    <lineage>
        <taxon>Eukaryota</taxon>
        <taxon>Sar</taxon>
        <taxon>Stramenopiles</taxon>
        <taxon>Oomycota</taxon>
        <taxon>Saprolegniomycetes</taxon>
        <taxon>Saprolegniales</taxon>
        <taxon>Verrucalvaceae</taxon>
        <taxon>Aphanomyces</taxon>
    </lineage>
</organism>
<evidence type="ECO:0000313" key="4">
    <source>
        <dbReference type="Proteomes" id="UP000285060"/>
    </source>
</evidence>
<dbReference type="EMBL" id="QUSY01000214">
    <property type="protein sequence ID" value="RHY31438.1"/>
    <property type="molecule type" value="Genomic_DNA"/>
</dbReference>
<evidence type="ECO:0000259" key="1">
    <source>
        <dbReference type="PROSITE" id="PS50206"/>
    </source>
</evidence>
<dbReference type="CDD" id="cd01518">
    <property type="entry name" value="RHOD_YceA"/>
    <property type="match status" value="1"/>
</dbReference>
<proteinExistence type="predicted"/>
<dbReference type="RefSeq" id="XP_008873164.1">
    <property type="nucleotide sequence ID" value="XM_008874942.1"/>
</dbReference>
<dbReference type="PANTHER" id="PTHR43268">
    <property type="entry name" value="THIOSULFATE SULFURTRANSFERASE/RHODANESE-LIKE DOMAIN-CONTAINING PROTEIN 2"/>
    <property type="match status" value="1"/>
</dbReference>
<dbReference type="Gene3D" id="3.40.250.10">
    <property type="entry name" value="Rhodanese-like domain"/>
    <property type="match status" value="1"/>
</dbReference>
<dbReference type="OrthoDB" id="25002at2759"/>
<keyword evidence="4" id="KW-1185">Reference proteome</keyword>
<dbReference type="SMART" id="SM00450">
    <property type="entry name" value="RHOD"/>
    <property type="match status" value="1"/>
</dbReference>
<dbReference type="SUPFAM" id="SSF52821">
    <property type="entry name" value="Rhodanese/Cell cycle control phosphatase"/>
    <property type="match status" value="1"/>
</dbReference>
<evidence type="ECO:0000313" key="2">
    <source>
        <dbReference type="EMBL" id="ETV98289.1"/>
    </source>
</evidence>
<dbReference type="InterPro" id="IPR040503">
    <property type="entry name" value="TRHO_N"/>
</dbReference>
<dbReference type="PANTHER" id="PTHR43268:SF3">
    <property type="entry name" value="RHODANESE-LIKE DOMAIN-CONTAINING PROTEIN 7-RELATED"/>
    <property type="match status" value="1"/>
</dbReference>
<dbReference type="Pfam" id="PF00581">
    <property type="entry name" value="Rhodanese"/>
    <property type="match status" value="1"/>
</dbReference>
<reference evidence="2" key="1">
    <citation type="submission" date="2013-12" db="EMBL/GenBank/DDBJ databases">
        <title>The Genome Sequence of Aphanomyces invadans NJM9701.</title>
        <authorList>
            <consortium name="The Broad Institute Genomics Platform"/>
            <person name="Russ C."/>
            <person name="Tyler B."/>
            <person name="van West P."/>
            <person name="Dieguez-Uribeondo J."/>
            <person name="Young S.K."/>
            <person name="Zeng Q."/>
            <person name="Gargeya S."/>
            <person name="Fitzgerald M."/>
            <person name="Abouelleil A."/>
            <person name="Alvarado L."/>
            <person name="Chapman S.B."/>
            <person name="Gainer-Dewar J."/>
            <person name="Goldberg J."/>
            <person name="Griggs A."/>
            <person name="Gujja S."/>
            <person name="Hansen M."/>
            <person name="Howarth C."/>
            <person name="Imamovic A."/>
            <person name="Ireland A."/>
            <person name="Larimer J."/>
            <person name="McCowan C."/>
            <person name="Murphy C."/>
            <person name="Pearson M."/>
            <person name="Poon T.W."/>
            <person name="Priest M."/>
            <person name="Roberts A."/>
            <person name="Saif S."/>
            <person name="Shea T."/>
            <person name="Sykes S."/>
            <person name="Wortman J."/>
            <person name="Nusbaum C."/>
            <person name="Birren B."/>
        </authorList>
    </citation>
    <scope>NUCLEOTIDE SEQUENCE [LARGE SCALE GENOMIC DNA]</scope>
    <source>
        <strain evidence="2">NJM9701</strain>
    </source>
</reference>
<dbReference type="InterPro" id="IPR020936">
    <property type="entry name" value="TrhO"/>
</dbReference>
<dbReference type="VEuPathDB" id="FungiDB:H310_09001"/>
<dbReference type="Proteomes" id="UP000285060">
    <property type="component" value="Unassembled WGS sequence"/>
</dbReference>